<evidence type="ECO:0000313" key="15">
    <source>
        <dbReference type="Proteomes" id="UP000249542"/>
    </source>
</evidence>
<feature type="binding site" evidence="12">
    <location>
        <position position="208"/>
    </location>
    <ligand>
        <name>Mg(2+)</name>
        <dbReference type="ChEBI" id="CHEBI:18420"/>
        <label>1</label>
    </ligand>
</feature>
<dbReference type="InterPro" id="IPR036397">
    <property type="entry name" value="RNaseH_sf"/>
</dbReference>
<dbReference type="Gene3D" id="3.40.970.10">
    <property type="entry name" value="Ribonuclease H1, N-terminal domain"/>
    <property type="match status" value="1"/>
</dbReference>
<feature type="binding site" evidence="12">
    <location>
        <position position="148"/>
    </location>
    <ligand>
        <name>Mg(2+)</name>
        <dbReference type="ChEBI" id="CHEBI:18420"/>
        <label>2</label>
    </ligand>
</feature>
<dbReference type="Proteomes" id="UP000249542">
    <property type="component" value="Unassembled WGS sequence"/>
</dbReference>
<dbReference type="InterPro" id="IPR009027">
    <property type="entry name" value="Ribosomal_bL9/RNase_H1_N"/>
</dbReference>
<dbReference type="GO" id="GO:0004523">
    <property type="term" value="F:RNA-DNA hybrid ribonuclease activity"/>
    <property type="evidence" value="ECO:0007669"/>
    <property type="project" value="UniProtKB-UniRule"/>
</dbReference>
<dbReference type="GO" id="GO:0003676">
    <property type="term" value="F:nucleic acid binding"/>
    <property type="evidence" value="ECO:0007669"/>
    <property type="project" value="UniProtKB-UniRule"/>
</dbReference>
<comment type="subcellular location">
    <subcellularLocation>
        <location evidence="11">Cytoplasm</location>
    </subcellularLocation>
</comment>
<proteinExistence type="inferred from homology"/>
<dbReference type="InterPro" id="IPR017290">
    <property type="entry name" value="RNase_H_bac"/>
</dbReference>
<comment type="caution">
    <text evidence="14">The sequence shown here is derived from an EMBL/GenBank/DDBJ whole genome shotgun (WGS) entry which is preliminary data.</text>
</comment>
<dbReference type="SUPFAM" id="SSF53098">
    <property type="entry name" value="Ribonuclease H-like"/>
    <property type="match status" value="1"/>
</dbReference>
<organism evidence="14 15">
    <name type="scientific">Mesonia algae</name>
    <dbReference type="NCBI Taxonomy" id="213248"/>
    <lineage>
        <taxon>Bacteria</taxon>
        <taxon>Pseudomonadati</taxon>
        <taxon>Bacteroidota</taxon>
        <taxon>Flavobacteriia</taxon>
        <taxon>Flavobacteriales</taxon>
        <taxon>Flavobacteriaceae</taxon>
        <taxon>Mesonia</taxon>
    </lineage>
</organism>
<feature type="binding site" evidence="12">
    <location>
        <position position="87"/>
    </location>
    <ligand>
        <name>Mg(2+)</name>
        <dbReference type="ChEBI" id="CHEBI:18420"/>
        <label>1</label>
    </ligand>
</feature>
<evidence type="ECO:0000256" key="5">
    <source>
        <dbReference type="ARBA" id="ARBA00017721"/>
    </source>
</evidence>
<dbReference type="InterPro" id="IPR037056">
    <property type="entry name" value="RNase_H1_N_sf"/>
</dbReference>
<dbReference type="AlphaFoldDB" id="A0A2W7ID69"/>
<dbReference type="InterPro" id="IPR002156">
    <property type="entry name" value="RNaseH_domain"/>
</dbReference>
<dbReference type="SUPFAM" id="SSF55658">
    <property type="entry name" value="L9 N-domain-like"/>
    <property type="match status" value="1"/>
</dbReference>
<dbReference type="EMBL" id="QKYV01000001">
    <property type="protein sequence ID" value="PZW44038.1"/>
    <property type="molecule type" value="Genomic_DNA"/>
</dbReference>
<dbReference type="Pfam" id="PF01693">
    <property type="entry name" value="Cauli_VI"/>
    <property type="match status" value="1"/>
</dbReference>
<dbReference type="Pfam" id="PF00075">
    <property type="entry name" value="RNase_H"/>
    <property type="match status" value="1"/>
</dbReference>
<evidence type="ECO:0000256" key="10">
    <source>
        <dbReference type="ARBA" id="ARBA00022842"/>
    </source>
</evidence>
<evidence type="ECO:0000256" key="8">
    <source>
        <dbReference type="ARBA" id="ARBA00022759"/>
    </source>
</evidence>
<evidence type="ECO:0000256" key="12">
    <source>
        <dbReference type="PIRSR" id="PIRSR037839-1"/>
    </source>
</evidence>
<feature type="domain" description="RNase H type-1" evidence="13">
    <location>
        <begin position="78"/>
        <end position="212"/>
    </location>
</feature>
<dbReference type="PIRSF" id="PIRSF037839">
    <property type="entry name" value="Ribonuclease_H"/>
    <property type="match status" value="1"/>
</dbReference>
<dbReference type="GO" id="GO:0046872">
    <property type="term" value="F:metal ion binding"/>
    <property type="evidence" value="ECO:0007669"/>
    <property type="project" value="UniProtKB-KW"/>
</dbReference>
<comment type="catalytic activity">
    <reaction evidence="11">
        <text>Endonucleolytic cleavage to 5'-phosphomonoester.</text>
        <dbReference type="EC" id="3.1.26.4"/>
    </reaction>
</comment>
<dbReference type="PROSITE" id="PS50879">
    <property type="entry name" value="RNASE_H_1"/>
    <property type="match status" value="1"/>
</dbReference>
<evidence type="ECO:0000256" key="6">
    <source>
        <dbReference type="ARBA" id="ARBA00022722"/>
    </source>
</evidence>
<name>A0A2W7ID69_9FLAO</name>
<dbReference type="Gene3D" id="3.30.420.10">
    <property type="entry name" value="Ribonuclease H-like superfamily/Ribonuclease H"/>
    <property type="match status" value="1"/>
</dbReference>
<evidence type="ECO:0000256" key="1">
    <source>
        <dbReference type="ARBA" id="ARBA00001946"/>
    </source>
</evidence>
<evidence type="ECO:0000313" key="14">
    <source>
        <dbReference type="EMBL" id="PZW44038.1"/>
    </source>
</evidence>
<keyword evidence="15" id="KW-1185">Reference proteome</keyword>
<keyword evidence="6 11" id="KW-0540">Nuclease</keyword>
<dbReference type="InterPro" id="IPR012337">
    <property type="entry name" value="RNaseH-like_sf"/>
</dbReference>
<accession>A0A2W7ID69</accession>
<keyword evidence="10 11" id="KW-0460">Magnesium</keyword>
<evidence type="ECO:0000256" key="3">
    <source>
        <dbReference type="ARBA" id="ARBA00005300"/>
    </source>
</evidence>
<comment type="function">
    <text evidence="2 11">Endonuclease that specifically degrades the RNA of RNA-DNA hybrids.</text>
</comment>
<reference evidence="14 15" key="1">
    <citation type="submission" date="2018-06" db="EMBL/GenBank/DDBJ databases">
        <title>Genomic Encyclopedia of Archaeal and Bacterial Type Strains, Phase II (KMG-II): from individual species to whole genera.</title>
        <authorList>
            <person name="Goeker M."/>
        </authorList>
    </citation>
    <scope>NUCLEOTIDE SEQUENCE [LARGE SCALE GENOMIC DNA]</scope>
    <source>
        <strain evidence="14 15">DSM 15361</strain>
    </source>
</reference>
<keyword evidence="9 11" id="KW-0378">Hydrolase</keyword>
<protein>
    <recommendedName>
        <fullName evidence="5 11">Ribonuclease H</fullName>
        <ecNumber evidence="4 11">3.1.26.4</ecNumber>
    </recommendedName>
</protein>
<evidence type="ECO:0000259" key="13">
    <source>
        <dbReference type="PROSITE" id="PS50879"/>
    </source>
</evidence>
<gene>
    <name evidence="14" type="ORF">LX95_00367</name>
</gene>
<dbReference type="InterPro" id="IPR011320">
    <property type="entry name" value="RNase_H1_N"/>
</dbReference>
<comment type="cofactor">
    <cofactor evidence="1">
        <name>Mg(2+)</name>
        <dbReference type="ChEBI" id="CHEBI:18420"/>
    </cofactor>
</comment>
<evidence type="ECO:0000256" key="11">
    <source>
        <dbReference type="PIRNR" id="PIRNR037839"/>
    </source>
</evidence>
<dbReference type="GO" id="GO:0005737">
    <property type="term" value="C:cytoplasm"/>
    <property type="evidence" value="ECO:0007669"/>
    <property type="project" value="UniProtKB-SubCell"/>
</dbReference>
<comment type="similarity">
    <text evidence="3 11">Belongs to the RNase H family.</text>
</comment>
<feature type="binding site" evidence="12">
    <location>
        <position position="125"/>
    </location>
    <ligand>
        <name>Mg(2+)</name>
        <dbReference type="ChEBI" id="CHEBI:18420"/>
        <label>2</label>
    </ligand>
</feature>
<keyword evidence="11" id="KW-0963">Cytoplasm</keyword>
<comment type="cofactor">
    <cofactor evidence="12">
        <name>Mn(2+)</name>
        <dbReference type="ChEBI" id="CHEBI:29035"/>
    </cofactor>
    <cofactor evidence="12">
        <name>Mg(2+)</name>
        <dbReference type="ChEBI" id="CHEBI:18420"/>
    </cofactor>
    <text evidence="12">Binds 2 metal ions per subunit. Manganese or magnesium.</text>
</comment>
<keyword evidence="7 11" id="KW-0479">Metal-binding</keyword>
<sequence>MSKKKKFYVVWKGNKTGIFESWEDCKAAIKSFKGAQYKSFPTFAEAKKAFNGAYADFITSKKNKNKPSPLQQKKVAEEVNFHSIAVDAASSGNPGKVEYRGVDTQTKKQLFHQGPFAQGTNNIGEFLALVHGLALLNNQKSDKVIYSDSKIAMSWVRKKNCNTKLPRSKKNADIFALVDRAEAWLNTNRVATKVLKWNTKEWGEIPADFGRK</sequence>
<keyword evidence="8 11" id="KW-0255">Endonuclease</keyword>
<dbReference type="EC" id="3.1.26.4" evidence="4 11"/>
<keyword evidence="12" id="KW-0464">Manganese</keyword>
<dbReference type="RefSeq" id="WP_111539710.1">
    <property type="nucleotide sequence ID" value="NZ_QKYV01000001.1"/>
</dbReference>
<evidence type="ECO:0000256" key="7">
    <source>
        <dbReference type="ARBA" id="ARBA00022723"/>
    </source>
</evidence>
<evidence type="ECO:0000256" key="9">
    <source>
        <dbReference type="ARBA" id="ARBA00022801"/>
    </source>
</evidence>
<evidence type="ECO:0000256" key="2">
    <source>
        <dbReference type="ARBA" id="ARBA00004065"/>
    </source>
</evidence>
<dbReference type="FunFam" id="3.40.970.10:FF:000002">
    <property type="entry name" value="Ribonuclease H"/>
    <property type="match status" value="1"/>
</dbReference>
<evidence type="ECO:0000256" key="4">
    <source>
        <dbReference type="ARBA" id="ARBA00012180"/>
    </source>
</evidence>